<sequence length="633" mass="73098">MAYLAYSGQETPILVDTIDLEDLPPQSSHSDDEGKRRPQQQIHQRLGIWIAENLRIKLRHNRSISPDLVSDTLSGHESLEKTYRKIARRHNRHTARRVFMYQATHAAELMCAKQDTWSQCFERILTLEETNEADAFEICVISTDTTTLDGAFSFIDKLFMVSYERRQQAYSSLSEIAARMLQTQWALSDEVMGEVMQSLYVKPLSLAPWEPKWPSHEVDTPMDAIPSKPLKFEFRWIQAPHYANDLSVYVFRPYGNHPQIERLDFIFPSDAYEQNRRAITIVNSFDTLTRLRSGNFYARPLDHTHCPLSYTLSLFEAASSEVLAQLTASTAQAWEEINYMVYEGRLRPSGSKLQYLRHLEDCCCVMKDCCRANKHTLQRLVDQIDSIQGPRTREEASQLTHLRRVMDDIEYLHNEVESSLQRILVLRRELRESLDLLQTHRTGVLGILAALYLPLSFVTPQSIVVSSELFRDFNTADGWNDTSAAYYRKHYSSTFEGNCPGRTWWRVPFAALIIGYFIALPLLMGIGPLILPTLLVPFWMFVSLQLFTIFRSDRKNWLSITYWVVNAPLPAVFSILVPAAFADTIGLSNPARVYALPCVLCGLHGISLFVVWWWKPEFYYTWDQGRRPKPKED</sequence>
<comment type="caution">
    <text evidence="3">The sequence shown here is derived from an EMBL/GenBank/DDBJ whole genome shotgun (WGS) entry which is preliminary data.</text>
</comment>
<evidence type="ECO:0000256" key="2">
    <source>
        <dbReference type="SAM" id="Phobius"/>
    </source>
</evidence>
<feature type="region of interest" description="Disordered" evidence="1">
    <location>
        <begin position="19"/>
        <end position="39"/>
    </location>
</feature>
<keyword evidence="2" id="KW-0472">Membrane</keyword>
<evidence type="ECO:0000313" key="3">
    <source>
        <dbReference type="EMBL" id="KAJ5223908.1"/>
    </source>
</evidence>
<gene>
    <name evidence="3" type="ORF">N7468_008450</name>
</gene>
<protein>
    <submittedName>
        <fullName evidence="3">Uncharacterized protein</fullName>
    </submittedName>
</protein>
<dbReference type="GeneID" id="83205049"/>
<keyword evidence="4" id="KW-1185">Reference proteome</keyword>
<evidence type="ECO:0000256" key="1">
    <source>
        <dbReference type="SAM" id="MobiDB-lite"/>
    </source>
</evidence>
<dbReference type="AlphaFoldDB" id="A0A9W9TIG9"/>
<keyword evidence="2" id="KW-1133">Transmembrane helix</keyword>
<dbReference type="Proteomes" id="UP001150941">
    <property type="component" value="Unassembled WGS sequence"/>
</dbReference>
<dbReference type="EMBL" id="JAPQKS010000006">
    <property type="protein sequence ID" value="KAJ5223908.1"/>
    <property type="molecule type" value="Genomic_DNA"/>
</dbReference>
<proteinExistence type="predicted"/>
<name>A0A9W9TIG9_9EURO</name>
<dbReference type="RefSeq" id="XP_058328091.1">
    <property type="nucleotide sequence ID" value="XM_058477746.1"/>
</dbReference>
<evidence type="ECO:0000313" key="4">
    <source>
        <dbReference type="Proteomes" id="UP001150941"/>
    </source>
</evidence>
<reference evidence="3" key="1">
    <citation type="submission" date="2022-11" db="EMBL/GenBank/DDBJ databases">
        <authorList>
            <person name="Petersen C."/>
        </authorList>
    </citation>
    <scope>NUCLEOTIDE SEQUENCE</scope>
    <source>
        <strain evidence="3">IBT 19713</strain>
    </source>
</reference>
<reference evidence="3" key="2">
    <citation type="journal article" date="2023" name="IMA Fungus">
        <title>Comparative genomic study of the Penicillium genus elucidates a diverse pangenome and 15 lateral gene transfer events.</title>
        <authorList>
            <person name="Petersen C."/>
            <person name="Sorensen T."/>
            <person name="Nielsen M.R."/>
            <person name="Sondergaard T.E."/>
            <person name="Sorensen J.L."/>
            <person name="Fitzpatrick D.A."/>
            <person name="Frisvad J.C."/>
            <person name="Nielsen K.L."/>
        </authorList>
    </citation>
    <scope>NUCLEOTIDE SEQUENCE</scope>
    <source>
        <strain evidence="3">IBT 19713</strain>
    </source>
</reference>
<organism evidence="3 4">
    <name type="scientific">Penicillium chermesinum</name>
    <dbReference type="NCBI Taxonomy" id="63820"/>
    <lineage>
        <taxon>Eukaryota</taxon>
        <taxon>Fungi</taxon>
        <taxon>Dikarya</taxon>
        <taxon>Ascomycota</taxon>
        <taxon>Pezizomycotina</taxon>
        <taxon>Eurotiomycetes</taxon>
        <taxon>Eurotiomycetidae</taxon>
        <taxon>Eurotiales</taxon>
        <taxon>Aspergillaceae</taxon>
        <taxon>Penicillium</taxon>
    </lineage>
</organism>
<dbReference type="OrthoDB" id="3231000at2759"/>
<keyword evidence="2" id="KW-0812">Transmembrane</keyword>
<feature type="transmembrane region" description="Helical" evidence="2">
    <location>
        <begin position="504"/>
        <end position="523"/>
    </location>
</feature>
<feature type="transmembrane region" description="Helical" evidence="2">
    <location>
        <begin position="562"/>
        <end position="581"/>
    </location>
</feature>
<feature type="transmembrane region" description="Helical" evidence="2">
    <location>
        <begin position="530"/>
        <end position="550"/>
    </location>
</feature>
<accession>A0A9W9TIG9</accession>
<feature type="transmembrane region" description="Helical" evidence="2">
    <location>
        <begin position="593"/>
        <end position="614"/>
    </location>
</feature>